<dbReference type="EMBL" id="JAHSTP010000006">
    <property type="protein sequence ID" value="MBZ6153087.1"/>
    <property type="molecule type" value="Genomic_DNA"/>
</dbReference>
<sequence>MIIVTGATGQLGRQIVEHLLPRVPAAQVGVSVRDPLKPQARAFADQGVRVRRGSYTDPASLAHAFEGASQVLVVSADKMGEECVDLHRTAIGAAVAAGVRRILYTSQMGAAEASHFQACRDHAATEEILRGSGVPYTSLRNGFYAASAVNFLDRALTTGEIVLPADGPVAWTAHADLAEATAAVLADEGRFEGPTPPLTASRALSFDDIAETAAELTGRTFTRALAPDAAFRDQLVDHGVPAVAADQVLGIFAAARAGEFAAADPALAELLGREPAGLRDVLRDALRERTSAG</sequence>
<comment type="caution">
    <text evidence="2">The sequence shown here is derived from an EMBL/GenBank/DDBJ whole genome shotgun (WGS) entry which is preliminary data.</text>
</comment>
<evidence type="ECO:0000313" key="3">
    <source>
        <dbReference type="Proteomes" id="UP000758701"/>
    </source>
</evidence>
<feature type="domain" description="NmrA-like" evidence="1">
    <location>
        <begin position="2"/>
        <end position="249"/>
    </location>
</feature>
<protein>
    <submittedName>
        <fullName evidence="2">NmrA family NAD(P)-binding protein</fullName>
    </submittedName>
</protein>
<evidence type="ECO:0000313" key="2">
    <source>
        <dbReference type="EMBL" id="MBZ6153087.1"/>
    </source>
</evidence>
<dbReference type="Gene3D" id="3.90.25.10">
    <property type="entry name" value="UDP-galactose 4-epimerase, domain 1"/>
    <property type="match status" value="1"/>
</dbReference>
<proteinExistence type="predicted"/>
<dbReference type="Gene3D" id="3.40.50.720">
    <property type="entry name" value="NAD(P)-binding Rossmann-like Domain"/>
    <property type="match status" value="1"/>
</dbReference>
<dbReference type="InterPro" id="IPR052718">
    <property type="entry name" value="NmrA-type_oxidoreductase"/>
</dbReference>
<organism evidence="2 3">
    <name type="scientific">Streptomyces olivaceus</name>
    <dbReference type="NCBI Taxonomy" id="47716"/>
    <lineage>
        <taxon>Bacteria</taxon>
        <taxon>Bacillati</taxon>
        <taxon>Actinomycetota</taxon>
        <taxon>Actinomycetes</taxon>
        <taxon>Kitasatosporales</taxon>
        <taxon>Streptomycetaceae</taxon>
        <taxon>Streptomyces</taxon>
    </lineage>
</organism>
<dbReference type="InterPro" id="IPR036291">
    <property type="entry name" value="NAD(P)-bd_dom_sf"/>
</dbReference>
<dbReference type="PANTHER" id="PTHR47129">
    <property type="entry name" value="QUINONE OXIDOREDUCTASE 2"/>
    <property type="match status" value="1"/>
</dbReference>
<evidence type="ECO:0000259" key="1">
    <source>
        <dbReference type="Pfam" id="PF05368"/>
    </source>
</evidence>
<dbReference type="RefSeq" id="WP_224286633.1">
    <property type="nucleotide sequence ID" value="NZ_JAHSST010000006.1"/>
</dbReference>
<dbReference type="PANTHER" id="PTHR47129:SF1">
    <property type="entry name" value="NMRA-LIKE DOMAIN-CONTAINING PROTEIN"/>
    <property type="match status" value="1"/>
</dbReference>
<dbReference type="SUPFAM" id="SSF51735">
    <property type="entry name" value="NAD(P)-binding Rossmann-fold domains"/>
    <property type="match status" value="1"/>
</dbReference>
<dbReference type="InterPro" id="IPR008030">
    <property type="entry name" value="NmrA-like"/>
</dbReference>
<accession>A0ABS7W6I1</accession>
<keyword evidence="3" id="KW-1185">Reference proteome</keyword>
<gene>
    <name evidence="2" type="ORF">KVH32_18255</name>
</gene>
<reference evidence="2 3" key="1">
    <citation type="submission" date="2021-06" db="EMBL/GenBank/DDBJ databases">
        <title>Ecological speciation of a Streptomyces species isolated from different habitats and geographic origins.</title>
        <authorList>
            <person name="Wang J."/>
        </authorList>
    </citation>
    <scope>NUCLEOTIDE SEQUENCE [LARGE SCALE GENOMIC DNA]</scope>
    <source>
        <strain evidence="2 3">FXJ8.012</strain>
    </source>
</reference>
<dbReference type="Pfam" id="PF05368">
    <property type="entry name" value="NmrA"/>
    <property type="match status" value="1"/>
</dbReference>
<name>A0ABS7W6I1_STROV</name>
<dbReference type="Proteomes" id="UP000758701">
    <property type="component" value="Unassembled WGS sequence"/>
</dbReference>